<accession>U5QJ34</accession>
<feature type="region of interest" description="Disordered" evidence="1">
    <location>
        <begin position="55"/>
        <end position="289"/>
    </location>
</feature>
<name>U5QJ34_GLOK1</name>
<feature type="compositionally biased region" description="Low complexity" evidence="1">
    <location>
        <begin position="1399"/>
        <end position="1408"/>
    </location>
</feature>
<feature type="compositionally biased region" description="Low complexity" evidence="1">
    <location>
        <begin position="762"/>
        <end position="776"/>
    </location>
</feature>
<dbReference type="HOGENOM" id="CLU_225259_0_0_3"/>
<feature type="compositionally biased region" description="Low complexity" evidence="1">
    <location>
        <begin position="1466"/>
        <end position="1477"/>
    </location>
</feature>
<feature type="region of interest" description="Disordered" evidence="1">
    <location>
        <begin position="951"/>
        <end position="1107"/>
    </location>
</feature>
<feature type="region of interest" description="Disordered" evidence="1">
    <location>
        <begin position="319"/>
        <end position="932"/>
    </location>
</feature>
<dbReference type="RefSeq" id="WP_023174126.1">
    <property type="nucleotide sequence ID" value="NC_022600.1"/>
</dbReference>
<feature type="compositionally biased region" description="Basic and acidic residues" evidence="1">
    <location>
        <begin position="1790"/>
        <end position="1808"/>
    </location>
</feature>
<feature type="compositionally biased region" description="Pro residues" evidence="1">
    <location>
        <begin position="996"/>
        <end position="1006"/>
    </location>
</feature>
<keyword evidence="3" id="KW-1185">Reference proteome</keyword>
<feature type="compositionally biased region" description="Polar residues" evidence="1">
    <location>
        <begin position="320"/>
        <end position="335"/>
    </location>
</feature>
<feature type="compositionally biased region" description="Low complexity" evidence="1">
    <location>
        <begin position="90"/>
        <end position="104"/>
    </location>
</feature>
<feature type="compositionally biased region" description="Low complexity" evidence="1">
    <location>
        <begin position="414"/>
        <end position="432"/>
    </location>
</feature>
<feature type="compositionally biased region" description="Polar residues" evidence="1">
    <location>
        <begin position="269"/>
        <end position="281"/>
    </location>
</feature>
<feature type="compositionally biased region" description="Acidic residues" evidence="1">
    <location>
        <begin position="167"/>
        <end position="180"/>
    </location>
</feature>
<dbReference type="Proteomes" id="UP000017396">
    <property type="component" value="Chromosome"/>
</dbReference>
<feature type="compositionally biased region" description="Gly residues" evidence="1">
    <location>
        <begin position="2622"/>
        <end position="2632"/>
    </location>
</feature>
<feature type="compositionally biased region" description="Low complexity" evidence="1">
    <location>
        <begin position="1246"/>
        <end position="1256"/>
    </location>
</feature>
<feature type="compositionally biased region" description="Basic and acidic residues" evidence="1">
    <location>
        <begin position="1289"/>
        <end position="1299"/>
    </location>
</feature>
<dbReference type="PATRIC" id="fig|1183438.3.peg.2632"/>
<organism evidence="2 3">
    <name type="scientific">Gloeobacter kilaueensis (strain ATCC BAA-2537 / CCAP 1431/1 / ULC 316 / JS1)</name>
    <dbReference type="NCBI Taxonomy" id="1183438"/>
    <lineage>
        <taxon>Bacteria</taxon>
        <taxon>Bacillati</taxon>
        <taxon>Cyanobacteriota</taxon>
        <taxon>Cyanophyceae</taxon>
        <taxon>Gloeobacterales</taxon>
        <taxon>Gloeobacteraceae</taxon>
        <taxon>Gloeobacter</taxon>
    </lineage>
</organism>
<feature type="region of interest" description="Disordered" evidence="1">
    <location>
        <begin position="1550"/>
        <end position="2115"/>
    </location>
</feature>
<dbReference type="eggNOG" id="ENOG5033I4E">
    <property type="taxonomic scope" value="Bacteria"/>
</dbReference>
<feature type="compositionally biased region" description="Basic and acidic residues" evidence="1">
    <location>
        <begin position="2038"/>
        <end position="2048"/>
    </location>
</feature>
<feature type="compositionally biased region" description="Basic and acidic residues" evidence="1">
    <location>
        <begin position="105"/>
        <end position="135"/>
    </location>
</feature>
<feature type="compositionally biased region" description="Polar residues" evidence="1">
    <location>
        <begin position="236"/>
        <end position="253"/>
    </location>
</feature>
<feature type="region of interest" description="Disordered" evidence="1">
    <location>
        <begin position="2615"/>
        <end position="2682"/>
    </location>
</feature>
<feature type="compositionally biased region" description="Low complexity" evidence="1">
    <location>
        <begin position="1909"/>
        <end position="1918"/>
    </location>
</feature>
<feature type="region of interest" description="Disordered" evidence="1">
    <location>
        <begin position="1"/>
        <end position="26"/>
    </location>
</feature>
<evidence type="ECO:0000313" key="2">
    <source>
        <dbReference type="EMBL" id="AGY58921.1"/>
    </source>
</evidence>
<feature type="compositionally biased region" description="Basic and acidic residues" evidence="1">
    <location>
        <begin position="1328"/>
        <end position="1344"/>
    </location>
</feature>
<feature type="compositionally biased region" description="Polar residues" evidence="1">
    <location>
        <begin position="864"/>
        <end position="877"/>
    </location>
</feature>
<dbReference type="STRING" id="1183438.GKIL_2675"/>
<feature type="compositionally biased region" description="Low complexity" evidence="1">
    <location>
        <begin position="359"/>
        <end position="392"/>
    </location>
</feature>
<evidence type="ECO:0000256" key="1">
    <source>
        <dbReference type="SAM" id="MobiDB-lite"/>
    </source>
</evidence>
<feature type="compositionally biased region" description="Basic and acidic residues" evidence="1">
    <location>
        <begin position="1044"/>
        <end position="1054"/>
    </location>
</feature>
<feature type="compositionally biased region" description="Polar residues" evidence="1">
    <location>
        <begin position="722"/>
        <end position="737"/>
    </location>
</feature>
<evidence type="ECO:0000313" key="3">
    <source>
        <dbReference type="Proteomes" id="UP000017396"/>
    </source>
</evidence>
<proteinExistence type="predicted"/>
<feature type="compositionally biased region" description="Low complexity" evidence="1">
    <location>
        <begin position="669"/>
        <end position="686"/>
    </location>
</feature>
<dbReference type="KEGG" id="glj:GKIL_2675"/>
<feature type="compositionally biased region" description="Polar residues" evidence="1">
    <location>
        <begin position="461"/>
        <end position="482"/>
    </location>
</feature>
<feature type="compositionally biased region" description="Polar residues" evidence="1">
    <location>
        <begin position="817"/>
        <end position="829"/>
    </location>
</feature>
<protein>
    <submittedName>
        <fullName evidence="2">Ribonuclease E</fullName>
    </submittedName>
</protein>
<dbReference type="EMBL" id="CP003587">
    <property type="protein sequence ID" value="AGY58921.1"/>
    <property type="molecule type" value="Genomic_DNA"/>
</dbReference>
<feature type="compositionally biased region" description="Low complexity" evidence="1">
    <location>
        <begin position="1994"/>
        <end position="2005"/>
    </location>
</feature>
<gene>
    <name evidence="2" type="primary">rne</name>
    <name evidence="2" type="ORF">GKIL_2675</name>
</gene>
<feature type="region of interest" description="Disordered" evidence="1">
    <location>
        <begin position="1124"/>
        <end position="1516"/>
    </location>
</feature>
<reference evidence="2 3" key="1">
    <citation type="journal article" date="2013" name="PLoS ONE">
        <title>Cultivation and Complete Genome Sequencing of Gloeobacter kilaueensis sp. nov., from a Lava Cave in Kilauea Caldera, Hawai'i.</title>
        <authorList>
            <person name="Saw J.H."/>
            <person name="Schatz M."/>
            <person name="Brown M.V."/>
            <person name="Kunkel D.D."/>
            <person name="Foster J.S."/>
            <person name="Shick H."/>
            <person name="Christensen S."/>
            <person name="Hou S."/>
            <person name="Wan X."/>
            <person name="Donachie S.P."/>
        </authorList>
    </citation>
    <scope>NUCLEOTIDE SEQUENCE [LARGE SCALE GENOMIC DNA]</scope>
    <source>
        <strain evidence="3">JS</strain>
    </source>
</reference>
<feature type="compositionally biased region" description="Polar residues" evidence="1">
    <location>
        <begin position="403"/>
        <end position="413"/>
    </location>
</feature>
<sequence length="2736" mass="286312">MEPQLPSGVPPLGEADLRRPLPPLGQDILLPQPFLAPAAAEPLTAVDPLAFFPEGLPGYEPPVNPFQESPFFFAPQEPVVEPQPRLDPGELSLEEAMAAEATPRNNRDRQPEERRRQLDDDLDNPLRLDEGRELPDEQQQILSREEDPADAPLSLEEHFAEDGPPGEAEEQELQELEQEAAESSAPLETELEAESPLDAAEVAEDESRFADDASQATGELEESDPDGQGEREGFSSPESSADSVSGSLPSSEQLFAESGVTAPAPSYPEASTTPVAESTAPSIPADVTGTLADPNLLAREALPPLADSALPVESIPAEQNVASSANLSEATSSFASLEEQFAQEAPSRPATDRRAGLDSAQPPASSQTQARSAATSPVPPVGADLAALAGLEAQERLSRPADTGTSLPQPTESAPQPVAAEQPAVAQPEAVVGESLPQLQSAPEQPASLPEASEQIAADLGSTSGDPLTAGLESTATESTGQPDELAQQLQPAPLEEDSPSVPFTDDSFAEAELPAQTAEEPLVDPEETGRFDEWPVAEPQPLEPTLDPLQQAEPERSELETLPEAEQEAVSGAGEGPSALDEAIVEQELRNAPEPLLAPDAFTTAPDQAASAGELPEPAFTPQPPQSDLQGAAATPGESTGLPSVPASEFASLEEQFMEESPAAPGLSPAFPQAQAESAQAQAVDAAREADVPQAAQQLPDESFQAPVPPQTLQPPLADESATTFTGAPAQETAQEASFFDPAESAAASSTQAEHPDLPFATSEAATEAEQTAASPPEVVSESGQQSGFSRVEAQTPALEPFSETTTVPAYLEPESTGQEPQFVSQSEARSEESLQPMEPGDEETLHQPIAQFEQVQPDGLPSSDTASYTAESPSLATAPVGQEQSDFVPLEAQFAREGLVEPPTSPIETQERTDPESTGLSPTQPDERTEIFAAASPEPDAVLAAQTFSEPASILAEEGQPETEEAQSAFTSDAAATAEPPLIPAPEPVSEQPVPEPSLIPAPEPVSAEARLEDLQEAFGDAVSAVDTGRGGRQPETPLEPGEYRDGLERVVEPLQQQLEVEGSPTGPDELVREQPVAQHLHDAPEPLTDLSQPSAEELPAETPVGRLASEEGYLPLEEQFAAEGGALPQMALPTQDEEETLPTAETESIAAQADGTPVAELPEEETPQLIPAAEPVSQQETEPSLIPAAEPVSEQQGAEPELIPAPEPVSEQQEPETQETEPPLIPAPEPISEQEEQEPEPPLVSEPEPVSAEARLEDLQEAFDDAVSAVDTGRGRRQPETPLEPGEYRDGLERVVEPLQQQLEDEDSPTGPDELVREQPVAQQHLHDAPEPIGEEQRDTAEPVVSESSAEESLAETSAVEPAADEEGYLPLEEQFAAEGGALPQMALTAQDEPETQPTATETEPGIAQADETPVAELPEEQAPQLIPAPEAISEREQQESETEPSLIPAPEPVSEQQEAEPELIPAPEPLSAEARLEDLQEAFDDAVSAVDTGRGGRQPETPLEPGEYRDGLERVVEPLQQQLEVEGSPTGPDELVREQPVAQHLHDAPEPIGEEPAGEVELHDAPQPLSEQQPTAEAPADEGYLPLEEQFAAADTAILPETTEQVPGEPQAPLELPQEPLDSQSEAETVAPETQPDGELPTPLSEVEPATQIEDFLPLEEQFAAEGGALPQMALPAQDEEETQPTAEVEPVLAQTDGTEGVEPSEGEVPQLLPADQPLAEQEAQEIEPSLIPAPEPVSEQQEEQEPEPVSAEARLEDLQEAFGDAVSAVDTGRGRRQPETPLEPGEYRDGLERVVEPLERQLEAEGSPTGPDELVQEQPIVLHDAPEPVGEEEPAGEVELHDAPQPLSEQQPTAEAPADEALAETPAVEPAVEEEGYLPLEEQFAAEGGALPQMALTAQDEPETQPTATETEPILAQADGTPVAELPEEQAPQLIPAAELVSEQQEAEPSLIPAPEPVSEQQEPEAQETEPSLIPAPEPVSEQQEAEPELIPAPEPLSAEARLEDLQEAFDDAVSAVDTGRGRRQPETPLEPGEYRDGLERVVEPLQQQLEVEDSPTGPDELVREQPVVLHDAPEPIGAEPPDDLPLRDAPQPLSEQPQPTTGEVGELPAGQEGFLPLEAHFASEAATPLGSVARLGEAGQLEGVDALGAAQQPQDTSLSALQNLSVISPLGPAAGLLDQASDTGTETAGYGALAPLTYAPGVDEAIVPGEGQQVSAGVPGTVDYGPTTVTAAESQPPVPELGLGEASFTPLGAEPLLPADIFADAGAISPTVAQDLSVLRPLTAEAASDLALGDSEVQAASLAQFSPLVLAAGAEGAISEETGGATGALGVEPVARAFAPGEEQALAPYPTDFEQAIAPVDFEPALPTTGVPGEDVPFLAAAAEFSPLVYSSSPSVPDTFAPTDAEVSPAVPGMPTLGPVGLLGAPEPLGLTDGILPLGMEAGESLGLDFEQLQAFGQSESLLGDTLPLAQETLAATQALAPLVFVGDGIEDPSLMAAGEGAADFAPLLMTGIDSGPLGFGGDTTGFAPDGADQPFGDMDGFDQLPESFDLAVVAGEPAAFSDAMSVPLQFASPFGGAMLDGDDGVATGSGAALQTPDSWSSIEHLMGEADAAPDDGGGGGGGGFSMGSDSDTGRAPIGGYMGDSMDAIESGDGELPPELESAGGPGTETPSGVDPSALAQQQLDDKMEEALDPADLETLAREVYSMLRHRIEIERERKEGFNYHGRGLW</sequence>
<feature type="compositionally biased region" description="Low complexity" evidence="1">
    <location>
        <begin position="1611"/>
        <end position="1625"/>
    </location>
</feature>